<keyword evidence="4" id="KW-1185">Reference proteome</keyword>
<name>A0A0L1J8C7_ASPN3</name>
<feature type="chain" id="PRO_5005553269" evidence="2">
    <location>
        <begin position="20"/>
        <end position="347"/>
    </location>
</feature>
<reference evidence="3 4" key="1">
    <citation type="submission" date="2014-06" db="EMBL/GenBank/DDBJ databases">
        <title>The Genome of the Aflatoxigenic Filamentous Fungus Aspergillus nomius.</title>
        <authorList>
            <person name="Moore M.G."/>
            <person name="Shannon B.M."/>
            <person name="Brian M.M."/>
        </authorList>
    </citation>
    <scope>NUCLEOTIDE SEQUENCE [LARGE SCALE GENOMIC DNA]</scope>
    <source>
        <strain evidence="3 4">NRRL 13137</strain>
    </source>
</reference>
<sequence>MYLNQLVLAGLALCGSALASPTPAKRADEKVGYLSVYWTTDDESVYFALSDNDDPLGFAAINSGNAVVSPTLGTKAVRDTSIIAGQGDDAGKYWIIGTDLNIGEVSFLTHILIARGADRQTTWDAAVRTGSRAIYVWESTDLVNWSENTLVTVEDSTAGMVWAPDAIWDPEQGQYFVHWASRFYAADDTDHTGDATTGNVLRYAYTSDFKTFGEPQDYIVGTTDVIDLCLIQLDSNTLLRSYVNSSSADGLPVEISTNGLLGDWSLLGSIADSAGYEAPYFFADNTGGGKGYMTADLVGSSPGISGWTSEDLSSGVLTKDTSHDLTFMRHDSVLAVTQSQYDALKAM</sequence>
<dbReference type="InterPro" id="IPR050727">
    <property type="entry name" value="GH43_arabinanases"/>
</dbReference>
<evidence type="ECO:0000313" key="4">
    <source>
        <dbReference type="Proteomes" id="UP000037505"/>
    </source>
</evidence>
<evidence type="ECO:0000256" key="2">
    <source>
        <dbReference type="SAM" id="SignalP"/>
    </source>
</evidence>
<evidence type="ECO:0000313" key="3">
    <source>
        <dbReference type="EMBL" id="KNG88061.1"/>
    </source>
</evidence>
<proteinExistence type="predicted"/>
<dbReference type="EMBL" id="JNOM01000062">
    <property type="protein sequence ID" value="KNG88061.1"/>
    <property type="molecule type" value="Genomic_DNA"/>
</dbReference>
<dbReference type="InterPro" id="IPR023296">
    <property type="entry name" value="Glyco_hydro_beta-prop_sf"/>
</dbReference>
<dbReference type="OrthoDB" id="19657at2759"/>
<keyword evidence="1 2" id="KW-0732">Signal</keyword>
<gene>
    <name evidence="3" type="ORF">ANOM_004098</name>
</gene>
<comment type="caution">
    <text evidence="3">The sequence shown here is derived from an EMBL/GenBank/DDBJ whole genome shotgun (WGS) entry which is preliminary data.</text>
</comment>
<organism evidence="3 4">
    <name type="scientific">Aspergillus nomiae NRRL (strain ATCC 15546 / NRRL 13137 / CBS 260.88 / M93)</name>
    <dbReference type="NCBI Taxonomy" id="1509407"/>
    <lineage>
        <taxon>Eukaryota</taxon>
        <taxon>Fungi</taxon>
        <taxon>Dikarya</taxon>
        <taxon>Ascomycota</taxon>
        <taxon>Pezizomycotina</taxon>
        <taxon>Eurotiomycetes</taxon>
        <taxon>Eurotiomycetidae</taxon>
        <taxon>Eurotiales</taxon>
        <taxon>Aspergillaceae</taxon>
        <taxon>Aspergillus</taxon>
        <taxon>Aspergillus subgen. Circumdati</taxon>
    </lineage>
</organism>
<protein>
    <submittedName>
        <fullName evidence="3">Putative arabinosidase</fullName>
    </submittedName>
</protein>
<dbReference type="SUPFAM" id="SSF75005">
    <property type="entry name" value="Arabinanase/levansucrase/invertase"/>
    <property type="match status" value="1"/>
</dbReference>
<dbReference type="Proteomes" id="UP000037505">
    <property type="component" value="Unassembled WGS sequence"/>
</dbReference>
<dbReference type="STRING" id="1509407.A0A0L1J8C7"/>
<dbReference type="CDD" id="cd08983">
    <property type="entry name" value="GH43_Bt3655-like"/>
    <property type="match status" value="1"/>
</dbReference>
<dbReference type="PANTHER" id="PTHR43301">
    <property type="entry name" value="ARABINAN ENDO-1,5-ALPHA-L-ARABINOSIDASE"/>
    <property type="match status" value="1"/>
</dbReference>
<dbReference type="AlphaFoldDB" id="A0A0L1J8C7"/>
<dbReference type="Gene3D" id="2.115.10.20">
    <property type="entry name" value="Glycosyl hydrolase domain, family 43"/>
    <property type="match status" value="1"/>
</dbReference>
<evidence type="ECO:0000256" key="1">
    <source>
        <dbReference type="ARBA" id="ARBA00022729"/>
    </source>
</evidence>
<dbReference type="GeneID" id="26805902"/>
<dbReference type="PANTHER" id="PTHR43301:SF8">
    <property type="entry name" value="ARABINOSIDASE-RELATED"/>
    <property type="match status" value="1"/>
</dbReference>
<dbReference type="RefSeq" id="XP_015408984.1">
    <property type="nucleotide sequence ID" value="XM_015549355.1"/>
</dbReference>
<accession>A0A0L1J8C7</accession>
<feature type="signal peptide" evidence="2">
    <location>
        <begin position="1"/>
        <end position="19"/>
    </location>
</feature>